<dbReference type="AlphaFoldDB" id="A0A5C1EBJ4"/>
<evidence type="ECO:0000256" key="1">
    <source>
        <dbReference type="ARBA" id="ARBA00006611"/>
    </source>
</evidence>
<dbReference type="CDD" id="cd01129">
    <property type="entry name" value="PulE-GspE-like"/>
    <property type="match status" value="1"/>
</dbReference>
<dbReference type="PANTHER" id="PTHR30258:SF2">
    <property type="entry name" value="COMG OPERON PROTEIN 1"/>
    <property type="match status" value="1"/>
</dbReference>
<dbReference type="Gene3D" id="3.30.300.160">
    <property type="entry name" value="Type II secretion system, protein E, N-terminal domain"/>
    <property type="match status" value="1"/>
</dbReference>
<gene>
    <name evidence="5" type="primary">pilB</name>
    <name evidence="5" type="ORF">OTERR_24830</name>
</gene>
<keyword evidence="2" id="KW-0547">Nucleotide-binding</keyword>
<evidence type="ECO:0000256" key="2">
    <source>
        <dbReference type="ARBA" id="ARBA00022741"/>
    </source>
</evidence>
<dbReference type="Pfam" id="PF00437">
    <property type="entry name" value="T2SSE"/>
    <property type="match status" value="1"/>
</dbReference>
<sequence length="543" mass="59888">MSEATKRPLGQLLKEAEVVNEETLAYALKVQATSGTRLGETLQQLKFVTDQEIAQVLAHQFEVPFTELDEPLVPEVLRLLPFNFAQRHLMLPLAVEGGTAVLAVEDPGNPQLGALLARFVSQPHRLKVAPKGRLVREIQRRYYRAEHPLDAEIERMSQTIAAGRDFPAERLAELLLSAAIDARASDLHISPTPLATLVSLRLDGVLQLTYTLPASAHGRLVSTVKVMSGLDIADMNRAQDGRMSFPYLEEKFDLRISTMPGVNGENLVIRVLAGNNELYSLSSIGFDDAQIARLDRMIRRSHGAILVTGPTGAGKTTSLYGMLRRINMLQRNVLTIEDPVEFRIPLARQMEVNEKAGITFSSAVRAFLRQDPDVILVGEVRDEDTAQLAMRASQTGHLVLSTLHTNDAIGAIVRLRDLAVDDMVLSASLIGVVAQRLVRRLCPHCKTEVAIQDDDLARYGALPPHVAHHQGCARCHFTGYAGRAAIAEVIEFDEELRSLVERGAMPTEVERRAREKGMKSLREAALSLVRSGVTDLTEIERVL</sequence>
<dbReference type="Gene3D" id="3.30.450.90">
    <property type="match status" value="1"/>
</dbReference>
<accession>A0A5C1EBJ4</accession>
<dbReference type="RefSeq" id="WP_149425983.1">
    <property type="nucleotide sequence ID" value="NZ_CP022579.1"/>
</dbReference>
<evidence type="ECO:0000259" key="4">
    <source>
        <dbReference type="PROSITE" id="PS00662"/>
    </source>
</evidence>
<dbReference type="InterPro" id="IPR027417">
    <property type="entry name" value="P-loop_NTPase"/>
</dbReference>
<name>A0A5C1EBJ4_9RHOO</name>
<dbReference type="Pfam" id="PF05157">
    <property type="entry name" value="MshEN"/>
    <property type="match status" value="1"/>
</dbReference>
<dbReference type="InterPro" id="IPR037257">
    <property type="entry name" value="T2SS_E_N_sf"/>
</dbReference>
<organism evidence="5 6">
    <name type="scientific">Oryzomicrobium terrae</name>
    <dbReference type="NCBI Taxonomy" id="1735038"/>
    <lineage>
        <taxon>Bacteria</taxon>
        <taxon>Pseudomonadati</taxon>
        <taxon>Pseudomonadota</taxon>
        <taxon>Betaproteobacteria</taxon>
        <taxon>Rhodocyclales</taxon>
        <taxon>Rhodocyclaceae</taxon>
        <taxon>Oryzomicrobium</taxon>
    </lineage>
</organism>
<protein>
    <submittedName>
        <fullName evidence="5">Type IV fimbrial biogenesis protein</fullName>
    </submittedName>
</protein>
<dbReference type="PROSITE" id="PS00662">
    <property type="entry name" value="T2SP_E"/>
    <property type="match status" value="1"/>
</dbReference>
<proteinExistence type="inferred from homology"/>
<dbReference type="GO" id="GO:0005524">
    <property type="term" value="F:ATP binding"/>
    <property type="evidence" value="ECO:0007669"/>
    <property type="project" value="UniProtKB-KW"/>
</dbReference>
<dbReference type="SUPFAM" id="SSF160246">
    <property type="entry name" value="EspE N-terminal domain-like"/>
    <property type="match status" value="1"/>
</dbReference>
<dbReference type="GO" id="GO:0016887">
    <property type="term" value="F:ATP hydrolysis activity"/>
    <property type="evidence" value="ECO:0007669"/>
    <property type="project" value="TreeGrafter"/>
</dbReference>
<reference evidence="5 6" key="1">
    <citation type="submission" date="2017-07" db="EMBL/GenBank/DDBJ databases">
        <title>Complete genome sequence of Oryzomicrobium terrae TPP412.</title>
        <authorList>
            <person name="Chiu L.-W."/>
            <person name="Lo K.-J."/>
            <person name="Tsai Y.-M."/>
            <person name="Lin S.-S."/>
            <person name="Kuo C.-H."/>
            <person name="Liu C.-T."/>
        </authorList>
    </citation>
    <scope>NUCLEOTIDE SEQUENCE [LARGE SCALE GENOMIC DNA]</scope>
    <source>
        <strain evidence="5 6">TPP412</strain>
    </source>
</reference>
<dbReference type="EMBL" id="CP022579">
    <property type="protein sequence ID" value="QEL65959.1"/>
    <property type="molecule type" value="Genomic_DNA"/>
</dbReference>
<keyword evidence="3" id="KW-0067">ATP-binding</keyword>
<evidence type="ECO:0000313" key="6">
    <source>
        <dbReference type="Proteomes" id="UP000323671"/>
    </source>
</evidence>
<dbReference type="InterPro" id="IPR001482">
    <property type="entry name" value="T2SS/T4SS_dom"/>
</dbReference>
<dbReference type="InterPro" id="IPR007831">
    <property type="entry name" value="T2SS_GspE_N"/>
</dbReference>
<comment type="similarity">
    <text evidence="1">Belongs to the GSP E family.</text>
</comment>
<dbReference type="SUPFAM" id="SSF52540">
    <property type="entry name" value="P-loop containing nucleoside triphosphate hydrolases"/>
    <property type="match status" value="1"/>
</dbReference>
<feature type="domain" description="Bacterial type II secretion system protein E" evidence="4">
    <location>
        <begin position="368"/>
        <end position="382"/>
    </location>
</feature>
<evidence type="ECO:0000313" key="5">
    <source>
        <dbReference type="EMBL" id="QEL65959.1"/>
    </source>
</evidence>
<dbReference type="KEGG" id="otr:OTERR_24830"/>
<dbReference type="GO" id="GO:0005886">
    <property type="term" value="C:plasma membrane"/>
    <property type="evidence" value="ECO:0007669"/>
    <property type="project" value="TreeGrafter"/>
</dbReference>
<keyword evidence="6" id="KW-1185">Reference proteome</keyword>
<dbReference type="PANTHER" id="PTHR30258">
    <property type="entry name" value="TYPE II SECRETION SYSTEM PROTEIN GSPE-RELATED"/>
    <property type="match status" value="1"/>
</dbReference>
<evidence type="ECO:0000256" key="3">
    <source>
        <dbReference type="ARBA" id="ARBA00022840"/>
    </source>
</evidence>
<dbReference type="Gene3D" id="3.40.50.300">
    <property type="entry name" value="P-loop containing nucleotide triphosphate hydrolases"/>
    <property type="match status" value="1"/>
</dbReference>
<dbReference type="Proteomes" id="UP000323671">
    <property type="component" value="Chromosome"/>
</dbReference>